<keyword evidence="1" id="KW-0812">Transmembrane</keyword>
<keyword evidence="1" id="KW-0472">Membrane</keyword>
<evidence type="ECO:0000313" key="2">
    <source>
        <dbReference type="EMBL" id="EEQ63124.1"/>
    </source>
</evidence>
<dbReference type="Proteomes" id="UP000003953">
    <property type="component" value="Unassembled WGS sequence"/>
</dbReference>
<organism evidence="2 3">
    <name type="scientific">Helicobacter pullorum MIT 98-5489</name>
    <dbReference type="NCBI Taxonomy" id="537972"/>
    <lineage>
        <taxon>Bacteria</taxon>
        <taxon>Pseudomonadati</taxon>
        <taxon>Campylobacterota</taxon>
        <taxon>Epsilonproteobacteria</taxon>
        <taxon>Campylobacterales</taxon>
        <taxon>Helicobacteraceae</taxon>
        <taxon>Helicobacter</taxon>
    </lineage>
</organism>
<accession>C5EZ09</accession>
<protein>
    <submittedName>
        <fullName evidence="2">Uncharacterized protein</fullName>
    </submittedName>
</protein>
<sequence>MVPIVALLCALIIFVPAEVVLPLDNSICSIELLPPLSLIKSFPVADISFVLTIFFKLLFASNFNTSVAVDVIVPLLTTASTLAPSAKITRFTPPELCLIIPLFVIVAALAPSDILMISPRRRPPPPPYTMFIVTLFSIVKFPAFVPLKTSYILS</sequence>
<reference evidence="3" key="1">
    <citation type="journal article" date="2014" name="Genome Announc.">
        <title>Draft genome sequences of six enterohepatic helicobacter species isolated from humans and one from rhesus macaques.</title>
        <authorList>
            <person name="Shen Z."/>
            <person name="Sheh A."/>
            <person name="Young S.K."/>
            <person name="Abouelliel A."/>
            <person name="Ward D.V."/>
            <person name="Earl A.M."/>
            <person name="Fox J.G."/>
        </authorList>
    </citation>
    <scope>NUCLEOTIDE SEQUENCE [LARGE SCALE GENOMIC DNA]</scope>
    <source>
        <strain evidence="3">MIT 98-5489</strain>
    </source>
</reference>
<evidence type="ECO:0000256" key="1">
    <source>
        <dbReference type="SAM" id="Phobius"/>
    </source>
</evidence>
<keyword evidence="1" id="KW-1133">Transmembrane helix</keyword>
<feature type="transmembrane region" description="Helical" evidence="1">
    <location>
        <begin position="38"/>
        <end position="60"/>
    </location>
</feature>
<proteinExistence type="predicted"/>
<evidence type="ECO:0000313" key="3">
    <source>
        <dbReference type="Proteomes" id="UP000003953"/>
    </source>
</evidence>
<feature type="transmembrane region" description="Helical" evidence="1">
    <location>
        <begin position="128"/>
        <end position="147"/>
    </location>
</feature>
<feature type="transmembrane region" description="Helical" evidence="1">
    <location>
        <begin position="98"/>
        <end position="116"/>
    </location>
</feature>
<gene>
    <name evidence="2" type="ORF">HPMG_00581</name>
</gene>
<dbReference type="AlphaFoldDB" id="C5EZ09"/>
<dbReference type="HOGENOM" id="CLU_1701833_0_0_7"/>
<keyword evidence="3" id="KW-1185">Reference proteome</keyword>
<dbReference type="EMBL" id="DS990442">
    <property type="protein sequence ID" value="EEQ63124.1"/>
    <property type="molecule type" value="Genomic_DNA"/>
</dbReference>
<name>C5EZ09_9HELI</name>